<feature type="domain" description="Calcineurin-like phosphoesterase" evidence="3">
    <location>
        <begin position="327"/>
        <end position="492"/>
    </location>
</feature>
<dbReference type="RefSeq" id="WP_237143178.1">
    <property type="nucleotide sequence ID" value="NZ_JAJTWX010000032.1"/>
</dbReference>
<evidence type="ECO:0000256" key="1">
    <source>
        <dbReference type="SAM" id="MobiDB-lite"/>
    </source>
</evidence>
<evidence type="ECO:0000313" key="5">
    <source>
        <dbReference type="Proteomes" id="UP000616114"/>
    </source>
</evidence>
<evidence type="ECO:0000313" key="4">
    <source>
        <dbReference type="EMBL" id="GGA09813.1"/>
    </source>
</evidence>
<comment type="caution">
    <text evidence="4">The sequence shown here is derived from an EMBL/GenBank/DDBJ whole genome shotgun (WGS) entry which is preliminary data.</text>
</comment>
<dbReference type="Gene3D" id="3.60.21.10">
    <property type="match status" value="1"/>
</dbReference>
<protein>
    <recommendedName>
        <fullName evidence="3">Calcineurin-like phosphoesterase domain-containing protein</fullName>
    </recommendedName>
</protein>
<dbReference type="GO" id="GO:0016787">
    <property type="term" value="F:hydrolase activity"/>
    <property type="evidence" value="ECO:0007669"/>
    <property type="project" value="InterPro"/>
</dbReference>
<evidence type="ECO:0000259" key="3">
    <source>
        <dbReference type="Pfam" id="PF00149"/>
    </source>
</evidence>
<feature type="compositionally biased region" description="Pro residues" evidence="1">
    <location>
        <begin position="561"/>
        <end position="573"/>
    </location>
</feature>
<organism evidence="4 5">
    <name type="scientific">Sediminivirga luteola</name>
    <dbReference type="NCBI Taxonomy" id="1774748"/>
    <lineage>
        <taxon>Bacteria</taxon>
        <taxon>Bacillati</taxon>
        <taxon>Actinomycetota</taxon>
        <taxon>Actinomycetes</taxon>
        <taxon>Micrococcales</taxon>
        <taxon>Brevibacteriaceae</taxon>
        <taxon>Sediminivirga</taxon>
    </lineage>
</organism>
<dbReference type="CDD" id="cd00838">
    <property type="entry name" value="MPP_superfamily"/>
    <property type="match status" value="1"/>
</dbReference>
<dbReference type="InterPro" id="IPR029052">
    <property type="entry name" value="Metallo-depent_PP-like"/>
</dbReference>
<keyword evidence="2" id="KW-0812">Transmembrane</keyword>
<feature type="transmembrane region" description="Helical" evidence="2">
    <location>
        <begin position="218"/>
        <end position="236"/>
    </location>
</feature>
<reference evidence="4" key="2">
    <citation type="submission" date="2020-09" db="EMBL/GenBank/DDBJ databases">
        <authorList>
            <person name="Sun Q."/>
            <person name="Zhou Y."/>
        </authorList>
    </citation>
    <scope>NUCLEOTIDE SEQUENCE</scope>
    <source>
        <strain evidence="4">CGMCC 1.12785</strain>
    </source>
</reference>
<dbReference type="SUPFAM" id="SSF56300">
    <property type="entry name" value="Metallo-dependent phosphatases"/>
    <property type="match status" value="1"/>
</dbReference>
<reference evidence="4" key="1">
    <citation type="journal article" date="2014" name="Int. J. Syst. Evol. Microbiol.">
        <title>Complete genome sequence of Corynebacterium casei LMG S-19264T (=DSM 44701T), isolated from a smear-ripened cheese.</title>
        <authorList>
            <consortium name="US DOE Joint Genome Institute (JGI-PGF)"/>
            <person name="Walter F."/>
            <person name="Albersmeier A."/>
            <person name="Kalinowski J."/>
            <person name="Ruckert C."/>
        </authorList>
    </citation>
    <scope>NUCLEOTIDE SEQUENCE</scope>
    <source>
        <strain evidence="4">CGMCC 1.12785</strain>
    </source>
</reference>
<feature type="transmembrane region" description="Helical" evidence="2">
    <location>
        <begin position="55"/>
        <end position="76"/>
    </location>
</feature>
<dbReference type="AlphaFoldDB" id="A0A8J2TX03"/>
<dbReference type="Proteomes" id="UP000616114">
    <property type="component" value="Unassembled WGS sequence"/>
</dbReference>
<keyword evidence="5" id="KW-1185">Reference proteome</keyword>
<proteinExistence type="predicted"/>
<sequence>MPSEPLNSPGTAGEPTAEQPRFRRPLGRSWQGMRRQRIRVVQALRRMDRAAAARVVLRWVGLIVALAVLALPAAVLTSSVDRHFGPHEARYSLNLSGEIVVDLGPLGAVVMPAEGHLPAGLGVHADIREIPADVGAAGSTDSIGSLSQDVAAYGTFFAQPHALIDDITRAFTTDILMRELAFVVAGLVVVLALRLLLGPPRRAELKDKARRHPLTLTTAASCAALLVAAGLIAQTWEDQERPEGNAVFAGTPLEGARVTGRLSAVVDEVGALVTEYYEENEEFYAEARANLRAAWEMEREELGFGGPGHRPQLVPPAHSYAAEDLSTFLMVADLHCNVGMPEVVREALLQSGAEYYLDAGDITMNGTEAENYCVDAAAAAVPEHIPKLFVKGNHDTEETADAARRAGFEVLEDEEIELGGVTFYGDADPRYTQFGVGSTLERDEDQAQFTERMRQEACTRDIDVLFLHDPRYGFPALSAGCAPLVLAGHWHRAVLPEVQGRGILYVSSTTGGALANALTPGPLRMDAEMTLMRFDRQTGAAVDYRIIAVHPDRSVTLGPWTPMPAPPAAPVPAPDAGELPAQEPEEAQNDTGPRGPAVI</sequence>
<dbReference type="InterPro" id="IPR004843">
    <property type="entry name" value="Calcineurin-like_PHP"/>
</dbReference>
<feature type="region of interest" description="Disordered" evidence="1">
    <location>
        <begin position="1"/>
        <end position="26"/>
    </location>
</feature>
<accession>A0A8J2TX03</accession>
<dbReference type="EMBL" id="BMFY01000004">
    <property type="protein sequence ID" value="GGA09813.1"/>
    <property type="molecule type" value="Genomic_DNA"/>
</dbReference>
<evidence type="ECO:0000256" key="2">
    <source>
        <dbReference type="SAM" id="Phobius"/>
    </source>
</evidence>
<name>A0A8J2TX03_9MICO</name>
<dbReference type="Pfam" id="PF00149">
    <property type="entry name" value="Metallophos"/>
    <property type="match status" value="1"/>
</dbReference>
<feature type="transmembrane region" description="Helical" evidence="2">
    <location>
        <begin position="180"/>
        <end position="197"/>
    </location>
</feature>
<keyword evidence="2" id="KW-1133">Transmembrane helix</keyword>
<keyword evidence="2" id="KW-0472">Membrane</keyword>
<gene>
    <name evidence="4" type="ORF">GCM10011333_10680</name>
</gene>
<feature type="compositionally biased region" description="Polar residues" evidence="1">
    <location>
        <begin position="1"/>
        <end position="10"/>
    </location>
</feature>
<feature type="region of interest" description="Disordered" evidence="1">
    <location>
        <begin position="558"/>
        <end position="599"/>
    </location>
</feature>